<keyword evidence="1" id="KW-0378">Hydrolase</keyword>
<dbReference type="PANTHER" id="PTHR48098">
    <property type="entry name" value="ENTEROCHELIN ESTERASE-RELATED"/>
    <property type="match status" value="1"/>
</dbReference>
<proteinExistence type="predicted"/>
<protein>
    <submittedName>
        <fullName evidence="1">S-formylglutathione hydrolase FrmB</fullName>
    </submittedName>
</protein>
<reference evidence="1 2" key="1">
    <citation type="submission" date="2016-10" db="EMBL/GenBank/DDBJ databases">
        <authorList>
            <person name="de Groot N.N."/>
        </authorList>
    </citation>
    <scope>NUCLEOTIDE SEQUENCE [LARGE SCALE GENOMIC DNA]</scope>
    <source>
        <strain evidence="1 2">CGMCC 1.5012</strain>
    </source>
</reference>
<dbReference type="PANTHER" id="PTHR48098:SF1">
    <property type="entry name" value="DIACYLGLYCEROL ACYLTRANSFERASE_MYCOLYLTRANSFERASE AG85A"/>
    <property type="match status" value="1"/>
</dbReference>
<dbReference type="InterPro" id="IPR000801">
    <property type="entry name" value="Esterase-like"/>
</dbReference>
<dbReference type="SUPFAM" id="SSF53474">
    <property type="entry name" value="alpha/beta-Hydrolases"/>
    <property type="match status" value="1"/>
</dbReference>
<dbReference type="OrthoDB" id="9803578at2"/>
<evidence type="ECO:0000313" key="1">
    <source>
        <dbReference type="EMBL" id="SDM62813.1"/>
    </source>
</evidence>
<sequence length="273" mass="31188">MAHIQCSFYSNSLKKNANVMVFIPTMSADDYLTQQHINYYRQNAKYQTLYLLHGSYGDCTDWVRLANIERYAQEKTLAVVMPSAENSSYVNMDRGEAYLNYISEELPAFLSKVFPLSRRREHTFIAGLSMGGYGAFRVAFEHPEQYGCAASLSGGLDMAALQNSTEAHMTLMPQNYIKAVFSDKSKIASSNNDLPTLLRLCLKKGVKLPQLYMTCGTEDFIYPTNETFYRQAEQLGINVQFERHHGVHNWDYWDAHIRDVLNWLPTVGDLVND</sequence>
<dbReference type="Pfam" id="PF00756">
    <property type="entry name" value="Esterase"/>
    <property type="match status" value="1"/>
</dbReference>
<organism evidence="1 2">
    <name type="scientific">Acetanaerobacterium elongatum</name>
    <dbReference type="NCBI Taxonomy" id="258515"/>
    <lineage>
        <taxon>Bacteria</taxon>
        <taxon>Bacillati</taxon>
        <taxon>Bacillota</taxon>
        <taxon>Clostridia</taxon>
        <taxon>Eubacteriales</taxon>
        <taxon>Oscillospiraceae</taxon>
        <taxon>Acetanaerobacterium</taxon>
    </lineage>
</organism>
<keyword evidence="2" id="KW-1185">Reference proteome</keyword>
<dbReference type="AlphaFoldDB" id="A0A1G9USF5"/>
<accession>A0A1G9USF5</accession>
<dbReference type="Proteomes" id="UP000199182">
    <property type="component" value="Unassembled WGS sequence"/>
</dbReference>
<dbReference type="STRING" id="258515.SAMN05192585_102109"/>
<gene>
    <name evidence="1" type="ORF">SAMN05192585_102109</name>
</gene>
<dbReference type="GO" id="GO:0016747">
    <property type="term" value="F:acyltransferase activity, transferring groups other than amino-acyl groups"/>
    <property type="evidence" value="ECO:0007669"/>
    <property type="project" value="TreeGrafter"/>
</dbReference>
<dbReference type="EMBL" id="FNID01000002">
    <property type="protein sequence ID" value="SDM62813.1"/>
    <property type="molecule type" value="Genomic_DNA"/>
</dbReference>
<dbReference type="GO" id="GO:0016787">
    <property type="term" value="F:hydrolase activity"/>
    <property type="evidence" value="ECO:0007669"/>
    <property type="project" value="UniProtKB-KW"/>
</dbReference>
<name>A0A1G9USF5_9FIRM</name>
<dbReference type="Gene3D" id="3.40.50.1820">
    <property type="entry name" value="alpha/beta hydrolase"/>
    <property type="match status" value="1"/>
</dbReference>
<evidence type="ECO:0000313" key="2">
    <source>
        <dbReference type="Proteomes" id="UP000199182"/>
    </source>
</evidence>
<dbReference type="InterPro" id="IPR029058">
    <property type="entry name" value="AB_hydrolase_fold"/>
</dbReference>
<dbReference type="InterPro" id="IPR050583">
    <property type="entry name" value="Mycobacterial_A85_antigen"/>
</dbReference>
<dbReference type="RefSeq" id="WP_092637639.1">
    <property type="nucleotide sequence ID" value="NZ_FNID01000002.1"/>
</dbReference>